<dbReference type="PATRIC" id="fig|449659.4.peg.2212"/>
<feature type="binding site" evidence="4">
    <location>
        <position position="353"/>
    </location>
    <ligand>
        <name>S-adenosyl-L-methionine</name>
        <dbReference type="ChEBI" id="CHEBI:59789"/>
    </ligand>
</feature>
<dbReference type="Gene3D" id="3.40.50.150">
    <property type="entry name" value="Vaccinia Virus protein VP39"/>
    <property type="match status" value="1"/>
</dbReference>
<dbReference type="InterPro" id="IPR030390">
    <property type="entry name" value="MeTrfase_TrmA_AS"/>
</dbReference>
<dbReference type="Gene3D" id="2.40.50.140">
    <property type="entry name" value="Nucleic acid-binding proteins"/>
    <property type="match status" value="1"/>
</dbReference>
<dbReference type="NCBIfam" id="TIGR00479">
    <property type="entry name" value="rumA"/>
    <property type="match status" value="1"/>
</dbReference>
<dbReference type="EMBL" id="JQCN01000051">
    <property type="protein sequence ID" value="KRN98210.1"/>
    <property type="molecule type" value="Genomic_DNA"/>
</dbReference>
<feature type="domain" description="TRAM" evidence="6">
    <location>
        <begin position="22"/>
        <end position="80"/>
    </location>
</feature>
<sequence length="472" mass="53026">MPNEKINELPKIKEFKMKTTIPVHKNEELTATITDITYQGMGVAKVDGYPLFVAGALPGEEVKLHVLKADKKYGFAKAIKYLTTSPDRVDGGKKELVQTGIAPLQHWAYPAQLRYKKKLVSDLLQKAHLSDLQVTETVGMDKPRHYRNKAQVPTRNYKGQLTTGFFRRGSHNFIPLEDYEIQDPRIDEVILTVRDILREYNVPAYNEEKHTGVIRNVMVRRGHYSGEVMVVLITRTKKLKGAAEISAKIQELCPDVISVQQNINPDKTNVILGKTTKIMRGRNYIQDQLNGLTFNISAQSFYQVNPEQTEKLYARAVELADLHGEETVIDAYCGIGTISLSLAKAAKEVYGVEIVPEAIEDAKENARINKLDNLTFEVGNAEEKMQHWANAGVDPDVIVVDPPRKGLTANFIEAAAKTAPQKVVYVSCNPATLVRDIERFGEQGYSVKRPLEPFDQFPQTTHVETIAVLERN</sequence>
<dbReference type="GO" id="GO:0070041">
    <property type="term" value="F:rRNA (uridine-C5-)-methyltransferase activity"/>
    <property type="evidence" value="ECO:0007669"/>
    <property type="project" value="TreeGrafter"/>
</dbReference>
<reference evidence="7 8" key="1">
    <citation type="journal article" date="2015" name="Genome Announc.">
        <title>Expanding the biotechnology potential of lactobacilli through comparative genomics of 213 strains and associated genera.</title>
        <authorList>
            <person name="Sun Z."/>
            <person name="Harris H.M."/>
            <person name="McCann A."/>
            <person name="Guo C."/>
            <person name="Argimon S."/>
            <person name="Zhang W."/>
            <person name="Yang X."/>
            <person name="Jeffery I.B."/>
            <person name="Cooney J.C."/>
            <person name="Kagawa T.F."/>
            <person name="Liu W."/>
            <person name="Song Y."/>
            <person name="Salvetti E."/>
            <person name="Wrobel A."/>
            <person name="Rasinkangas P."/>
            <person name="Parkhill J."/>
            <person name="Rea M.C."/>
            <person name="O'Sullivan O."/>
            <person name="Ritari J."/>
            <person name="Douillard F.P."/>
            <person name="Paul Ross R."/>
            <person name="Yang R."/>
            <person name="Briner A.E."/>
            <person name="Felis G.E."/>
            <person name="de Vos W.M."/>
            <person name="Barrangou R."/>
            <person name="Klaenhammer T.R."/>
            <person name="Caufield P.W."/>
            <person name="Cui Y."/>
            <person name="Zhang H."/>
            <person name="O'Toole P.W."/>
        </authorList>
    </citation>
    <scope>NUCLEOTIDE SEQUENCE [LARGE SCALE GENOMIC DNA]</scope>
    <source>
        <strain evidence="7 8">NBRC 103219</strain>
    </source>
</reference>
<dbReference type="SUPFAM" id="SSF50249">
    <property type="entry name" value="Nucleic acid-binding proteins"/>
    <property type="match status" value="1"/>
</dbReference>
<feature type="binding site" evidence="4">
    <location>
        <position position="332"/>
    </location>
    <ligand>
        <name>S-adenosyl-L-methionine</name>
        <dbReference type="ChEBI" id="CHEBI:59789"/>
    </ligand>
</feature>
<dbReference type="InterPro" id="IPR029063">
    <property type="entry name" value="SAM-dependent_MTases_sf"/>
</dbReference>
<dbReference type="InterPro" id="IPR002792">
    <property type="entry name" value="TRAM_dom"/>
</dbReference>
<accession>A0A0R2L8X7</accession>
<dbReference type="Proteomes" id="UP000051886">
    <property type="component" value="Unassembled WGS sequence"/>
</dbReference>
<dbReference type="PROSITE" id="PS50926">
    <property type="entry name" value="TRAM"/>
    <property type="match status" value="1"/>
</dbReference>
<dbReference type="STRING" id="449659.IV66_GL002153"/>
<evidence type="ECO:0000259" key="6">
    <source>
        <dbReference type="PROSITE" id="PS50926"/>
    </source>
</evidence>
<dbReference type="PANTHER" id="PTHR11061">
    <property type="entry name" value="RNA M5U METHYLTRANSFERASE"/>
    <property type="match status" value="1"/>
</dbReference>
<evidence type="ECO:0000313" key="7">
    <source>
        <dbReference type="EMBL" id="KRN98210.1"/>
    </source>
</evidence>
<feature type="binding site" evidence="4">
    <location>
        <position position="303"/>
    </location>
    <ligand>
        <name>S-adenosyl-L-methionine</name>
        <dbReference type="ChEBI" id="CHEBI:59789"/>
    </ligand>
</feature>
<evidence type="ECO:0000256" key="3">
    <source>
        <dbReference type="ARBA" id="ARBA00022691"/>
    </source>
</evidence>
<dbReference type="InterPro" id="IPR012340">
    <property type="entry name" value="NA-bd_OB-fold"/>
</dbReference>
<dbReference type="PROSITE" id="PS01230">
    <property type="entry name" value="TRMA_1"/>
    <property type="match status" value="1"/>
</dbReference>
<evidence type="ECO:0000256" key="1">
    <source>
        <dbReference type="ARBA" id="ARBA00022603"/>
    </source>
</evidence>
<keyword evidence="1 4" id="KW-0489">Methyltransferase</keyword>
<feature type="active site" evidence="5">
    <location>
        <position position="428"/>
    </location>
</feature>
<keyword evidence="2 4" id="KW-0808">Transferase</keyword>
<gene>
    <name evidence="7" type="ORF">IV66_GL002153</name>
</gene>
<evidence type="ECO:0000256" key="2">
    <source>
        <dbReference type="ARBA" id="ARBA00022679"/>
    </source>
</evidence>
<dbReference type="InterPro" id="IPR010280">
    <property type="entry name" value="U5_MeTrfase_fam"/>
</dbReference>
<name>A0A0R2L8X7_9LACO</name>
<evidence type="ECO:0000256" key="5">
    <source>
        <dbReference type="PROSITE-ProRule" id="PRU10015"/>
    </source>
</evidence>
<evidence type="ECO:0000313" key="8">
    <source>
        <dbReference type="Proteomes" id="UP000051886"/>
    </source>
</evidence>
<protein>
    <submittedName>
        <fullName evidence="7">tRNA (Uracil-5-)-methyltransferase</fullName>
    </submittedName>
</protein>
<dbReference type="PROSITE" id="PS51687">
    <property type="entry name" value="SAM_MT_RNA_M5U"/>
    <property type="match status" value="1"/>
</dbReference>
<dbReference type="Pfam" id="PF01938">
    <property type="entry name" value="TRAM"/>
    <property type="match status" value="1"/>
</dbReference>
<dbReference type="GO" id="GO:0070475">
    <property type="term" value="P:rRNA base methylation"/>
    <property type="evidence" value="ECO:0007669"/>
    <property type="project" value="TreeGrafter"/>
</dbReference>
<dbReference type="AlphaFoldDB" id="A0A0R2L8X7"/>
<dbReference type="InterPro" id="IPR030391">
    <property type="entry name" value="MeTrfase_TrmA_CS"/>
</dbReference>
<dbReference type="CDD" id="cd02440">
    <property type="entry name" value="AdoMet_MTases"/>
    <property type="match status" value="1"/>
</dbReference>
<feature type="active site" description="Nucleophile" evidence="4">
    <location>
        <position position="428"/>
    </location>
</feature>
<feature type="binding site" evidence="4">
    <location>
        <position position="401"/>
    </location>
    <ligand>
        <name>S-adenosyl-L-methionine</name>
        <dbReference type="ChEBI" id="CHEBI:59789"/>
    </ligand>
</feature>
<organism evidence="7 8">
    <name type="scientific">Ligilactobacillus pobuzihii</name>
    <dbReference type="NCBI Taxonomy" id="449659"/>
    <lineage>
        <taxon>Bacteria</taxon>
        <taxon>Bacillati</taxon>
        <taxon>Bacillota</taxon>
        <taxon>Bacilli</taxon>
        <taxon>Lactobacillales</taxon>
        <taxon>Lactobacillaceae</taxon>
        <taxon>Ligilactobacillus</taxon>
    </lineage>
</organism>
<keyword evidence="8" id="KW-1185">Reference proteome</keyword>
<dbReference type="SUPFAM" id="SSF53335">
    <property type="entry name" value="S-adenosyl-L-methionine-dependent methyltransferases"/>
    <property type="match status" value="1"/>
</dbReference>
<proteinExistence type="inferred from homology"/>
<keyword evidence="3 4" id="KW-0949">S-adenosyl-L-methionine</keyword>
<dbReference type="FunFam" id="2.40.50.1070:FF:000003">
    <property type="entry name" value="23S rRNA (Uracil-5-)-methyltransferase RumA"/>
    <property type="match status" value="1"/>
</dbReference>
<evidence type="ECO:0000256" key="4">
    <source>
        <dbReference type="PROSITE-ProRule" id="PRU01024"/>
    </source>
</evidence>
<comment type="similarity">
    <text evidence="4">Belongs to the class I-like SAM-binding methyltransferase superfamily. RNA M5U methyltransferase family.</text>
</comment>
<dbReference type="Gene3D" id="2.40.50.1070">
    <property type="match status" value="1"/>
</dbReference>
<dbReference type="Pfam" id="PF05958">
    <property type="entry name" value="tRNA_U5-meth_tr"/>
    <property type="match status" value="1"/>
</dbReference>
<dbReference type="PROSITE" id="PS01231">
    <property type="entry name" value="TRMA_2"/>
    <property type="match status" value="1"/>
</dbReference>
<comment type="caution">
    <text evidence="7">The sequence shown here is derived from an EMBL/GenBank/DDBJ whole genome shotgun (WGS) entry which is preliminary data.</text>
</comment>
<dbReference type="PANTHER" id="PTHR11061:SF30">
    <property type="entry name" value="TRNA (URACIL(54)-C(5))-METHYLTRANSFERASE"/>
    <property type="match status" value="1"/>
</dbReference>
<dbReference type="FunFam" id="3.40.50.150:FF:000009">
    <property type="entry name" value="23S rRNA (Uracil(1939)-C(5))-methyltransferase RlmD"/>
    <property type="match status" value="1"/>
</dbReference>